<dbReference type="InterPro" id="IPR036890">
    <property type="entry name" value="HATPase_C_sf"/>
</dbReference>
<dbReference type="Gene3D" id="3.30.565.10">
    <property type="entry name" value="Histidine kinase-like ATPase, C-terminal domain"/>
    <property type="match status" value="1"/>
</dbReference>
<keyword evidence="3" id="KW-0418">Kinase</keyword>
<dbReference type="SUPFAM" id="SSF55785">
    <property type="entry name" value="PYP-like sensor domain (PAS domain)"/>
    <property type="match status" value="2"/>
</dbReference>
<evidence type="ECO:0000259" key="8">
    <source>
        <dbReference type="PROSITE" id="PS50112"/>
    </source>
</evidence>
<feature type="domain" description="PAC" evidence="9">
    <location>
        <begin position="217"/>
        <end position="267"/>
    </location>
</feature>
<evidence type="ECO:0000256" key="2">
    <source>
        <dbReference type="ARBA" id="ARBA00022741"/>
    </source>
</evidence>
<accession>A0A6M1SUJ0</accession>
<evidence type="ECO:0000313" key="11">
    <source>
        <dbReference type="Proteomes" id="UP000473278"/>
    </source>
</evidence>
<feature type="domain" description="PAC" evidence="9">
    <location>
        <begin position="87"/>
        <end position="139"/>
    </location>
</feature>
<dbReference type="InterPro" id="IPR001610">
    <property type="entry name" value="PAC"/>
</dbReference>
<dbReference type="InterPro" id="IPR003594">
    <property type="entry name" value="HATPase_dom"/>
</dbReference>
<dbReference type="Gene3D" id="1.20.5.1930">
    <property type="match status" value="1"/>
</dbReference>
<keyword evidence="4" id="KW-0067">ATP-binding</keyword>
<evidence type="ECO:0000256" key="6">
    <source>
        <dbReference type="ARBA" id="ARBA00059827"/>
    </source>
</evidence>
<dbReference type="CDD" id="cd16917">
    <property type="entry name" value="HATPase_UhpB-NarQ-NarX-like"/>
    <property type="match status" value="1"/>
</dbReference>
<keyword evidence="5" id="KW-0902">Two-component regulatory system</keyword>
<name>A0A6M1SUJ0_9BACT</name>
<dbReference type="GO" id="GO:0016020">
    <property type="term" value="C:membrane"/>
    <property type="evidence" value="ECO:0007669"/>
    <property type="project" value="InterPro"/>
</dbReference>
<dbReference type="Pfam" id="PF02518">
    <property type="entry name" value="HATPase_c"/>
    <property type="match status" value="1"/>
</dbReference>
<dbReference type="GO" id="GO:0000155">
    <property type="term" value="F:phosphorelay sensor kinase activity"/>
    <property type="evidence" value="ECO:0007669"/>
    <property type="project" value="InterPro"/>
</dbReference>
<dbReference type="AlphaFoldDB" id="A0A6M1SUJ0"/>
<dbReference type="Pfam" id="PF07730">
    <property type="entry name" value="HisKA_3"/>
    <property type="match status" value="1"/>
</dbReference>
<dbReference type="GO" id="GO:0005524">
    <property type="term" value="F:ATP binding"/>
    <property type="evidence" value="ECO:0007669"/>
    <property type="project" value="UniProtKB-KW"/>
</dbReference>
<dbReference type="FunFam" id="3.30.450.20:FF:000060">
    <property type="entry name" value="Sensor protein FixL"/>
    <property type="match status" value="1"/>
</dbReference>
<dbReference type="Proteomes" id="UP000473278">
    <property type="component" value="Unassembled WGS sequence"/>
</dbReference>
<dbReference type="InterPro" id="IPR035965">
    <property type="entry name" value="PAS-like_dom_sf"/>
</dbReference>
<comment type="caution">
    <text evidence="10">The sequence shown here is derived from an EMBL/GenBank/DDBJ whole genome shotgun (WGS) entry which is preliminary data.</text>
</comment>
<dbReference type="InterPro" id="IPR011712">
    <property type="entry name" value="Sig_transdc_His_kin_sub3_dim/P"/>
</dbReference>
<dbReference type="PANTHER" id="PTHR24421">
    <property type="entry name" value="NITRATE/NITRITE SENSOR PROTEIN NARX-RELATED"/>
    <property type="match status" value="1"/>
</dbReference>
<dbReference type="NCBIfam" id="TIGR00229">
    <property type="entry name" value="sensory_box"/>
    <property type="match status" value="2"/>
</dbReference>
<evidence type="ECO:0000256" key="1">
    <source>
        <dbReference type="ARBA" id="ARBA00022679"/>
    </source>
</evidence>
<feature type="domain" description="PAS" evidence="8">
    <location>
        <begin position="140"/>
        <end position="210"/>
    </location>
</feature>
<dbReference type="Pfam" id="PF13426">
    <property type="entry name" value="PAS_9"/>
    <property type="match status" value="2"/>
</dbReference>
<evidence type="ECO:0000256" key="3">
    <source>
        <dbReference type="ARBA" id="ARBA00022777"/>
    </source>
</evidence>
<dbReference type="CDD" id="cd00130">
    <property type="entry name" value="PAS"/>
    <property type="match status" value="2"/>
</dbReference>
<evidence type="ECO:0000313" key="10">
    <source>
        <dbReference type="EMBL" id="NGP76580.1"/>
    </source>
</evidence>
<reference evidence="10 11" key="1">
    <citation type="submission" date="2020-02" db="EMBL/GenBank/DDBJ databases">
        <title>Balneolaceae bacterium YR4-1, complete genome.</title>
        <authorList>
            <person name="Li Y."/>
            <person name="Wu S."/>
        </authorList>
    </citation>
    <scope>NUCLEOTIDE SEQUENCE [LARGE SCALE GENOMIC DNA]</scope>
    <source>
        <strain evidence="10 11">YR4-1</strain>
    </source>
</reference>
<dbReference type="InterPro" id="IPR050482">
    <property type="entry name" value="Sensor_HK_TwoCompSys"/>
</dbReference>
<sequence>MGDKQRAGSSILHSQSFSAEDVLNNIYHAIIVTDLEGTIIYWNEGGERLFGYKSDEIIGKKASILYPKRRKNNFVDDLENLNEGGTMTGQWLGRHKNGAWVWLDIKTRLLKNQEGDPIGIVGSACDIAKQKKAESRLQESKALANAILETTVEGVITINPRGIILSFNKSAEEMFGYKEEELLGRNIKMLMPSPHKDRHDQYLKNYLSTGKKKIIGTDREVRGRRKDGSTFPMELSVSEVNWDNHKIFTGLIKDLTEKRELEREIIQISEEEKRRIGQDLHDGLGQMLTGIGLMSQNLAQKMEANGIPGSSELKEITEMIKEADNYARTLSHSLTPVEVESGSLTVSLEQLCRRARKLFDIKCKFEGNGDVKVDNQTAAIHLYRIAQEAISNAVKHGKADNIHVSLENLDDKIRMVVEDDGIGFEKAAEKGSKDGLGVHTMRYRAHMSGGDLQIGESSDGKTQIECLIPESDILIKTNKSDILL</sequence>
<dbReference type="GO" id="GO:0046983">
    <property type="term" value="F:protein dimerization activity"/>
    <property type="evidence" value="ECO:0007669"/>
    <property type="project" value="InterPro"/>
</dbReference>
<dbReference type="SUPFAM" id="SSF55874">
    <property type="entry name" value="ATPase domain of HSP90 chaperone/DNA topoisomerase II/histidine kinase"/>
    <property type="match status" value="1"/>
</dbReference>
<feature type="domain" description="PAS" evidence="8">
    <location>
        <begin position="22"/>
        <end position="68"/>
    </location>
</feature>
<protein>
    <recommendedName>
        <fullName evidence="7">Sensor protein FixL</fullName>
    </recommendedName>
</protein>
<dbReference type="PROSITE" id="PS50112">
    <property type="entry name" value="PAS"/>
    <property type="match status" value="2"/>
</dbReference>
<organism evidence="10 11">
    <name type="scientific">Halalkalibaculum roseum</name>
    <dbReference type="NCBI Taxonomy" id="2709311"/>
    <lineage>
        <taxon>Bacteria</taxon>
        <taxon>Pseudomonadati</taxon>
        <taxon>Balneolota</taxon>
        <taxon>Balneolia</taxon>
        <taxon>Balneolales</taxon>
        <taxon>Balneolaceae</taxon>
        <taxon>Halalkalibaculum</taxon>
    </lineage>
</organism>
<dbReference type="Gene3D" id="3.30.450.20">
    <property type="entry name" value="PAS domain"/>
    <property type="match status" value="2"/>
</dbReference>
<comment type="function">
    <text evidence="6">Putative oxygen sensor; modulates the activity of FixJ, a transcriptional activator of nitrogen fixation fixK gene. FixL probably acts as a kinase that phosphorylates FixJ.</text>
</comment>
<keyword evidence="2" id="KW-0547">Nucleotide-binding</keyword>
<dbReference type="EMBL" id="JAALLT010000002">
    <property type="protein sequence ID" value="NGP76580.1"/>
    <property type="molecule type" value="Genomic_DNA"/>
</dbReference>
<dbReference type="InterPro" id="IPR000700">
    <property type="entry name" value="PAS-assoc_C"/>
</dbReference>
<dbReference type="InterPro" id="IPR000014">
    <property type="entry name" value="PAS"/>
</dbReference>
<dbReference type="SMART" id="SM00086">
    <property type="entry name" value="PAC"/>
    <property type="match status" value="2"/>
</dbReference>
<keyword evidence="11" id="KW-1185">Reference proteome</keyword>
<keyword evidence="1" id="KW-0808">Transferase</keyword>
<proteinExistence type="predicted"/>
<evidence type="ECO:0000256" key="5">
    <source>
        <dbReference type="ARBA" id="ARBA00023012"/>
    </source>
</evidence>
<dbReference type="PROSITE" id="PS50113">
    <property type="entry name" value="PAC"/>
    <property type="match status" value="2"/>
</dbReference>
<gene>
    <name evidence="10" type="ORF">G3570_08045</name>
</gene>
<evidence type="ECO:0000256" key="7">
    <source>
        <dbReference type="ARBA" id="ARBA00070616"/>
    </source>
</evidence>
<dbReference type="SMART" id="SM00091">
    <property type="entry name" value="PAS"/>
    <property type="match status" value="2"/>
</dbReference>
<dbReference type="SMART" id="SM00387">
    <property type="entry name" value="HATPase_c"/>
    <property type="match status" value="1"/>
</dbReference>
<evidence type="ECO:0000259" key="9">
    <source>
        <dbReference type="PROSITE" id="PS50113"/>
    </source>
</evidence>
<dbReference type="RefSeq" id="WP_165141045.1">
    <property type="nucleotide sequence ID" value="NZ_JAALLT010000002.1"/>
</dbReference>
<evidence type="ECO:0000256" key="4">
    <source>
        <dbReference type="ARBA" id="ARBA00022840"/>
    </source>
</evidence>